<evidence type="ECO:0000256" key="5">
    <source>
        <dbReference type="ARBA" id="ARBA00047658"/>
    </source>
</evidence>
<keyword evidence="2 6" id="KW-0637">Prenyltransferase</keyword>
<evidence type="ECO:0000256" key="7">
    <source>
        <dbReference type="SAM" id="Coils"/>
    </source>
</evidence>
<dbReference type="GO" id="GO:0005968">
    <property type="term" value="C:Rab-protein geranylgeranyltransferase complex"/>
    <property type="evidence" value="ECO:0007669"/>
    <property type="project" value="TreeGrafter"/>
</dbReference>
<dbReference type="EMBL" id="CCBQ010000027">
    <property type="protein sequence ID" value="CDO93695.1"/>
    <property type="molecule type" value="Genomic_DNA"/>
</dbReference>
<keyword evidence="3 6" id="KW-0808">Transferase</keyword>
<sequence length="327" mass="39450">MHGIKRKEWTKELLRKKREEERQKILDYQQLTNDVLNSKRERITDKNAFLKTTKLLDINPEFNAVWNYRREIIKTLSLQLDENFWDSELNFTMEKLKVRPKVYWIWNHRLWCLQSYPNSPLKIWLKELAIVSKLLEMDSRNFHGWHYRRFIVKTVESLSGRSLNSDEFEYTTKKINQNISNFSAWFQRTTIIESMLSKDQISDMDSFINNEFEYIKNAIFTDAEDQSVWTYLIWFIKESAMKNIMEPELYSNMVKALIENIVLINDDELSFSGKDNGWCLKTLIVLESIQKEYLKEDIQSKSQEYLDKLITIDPLRKNRYLHQLKNL</sequence>
<dbReference type="OrthoDB" id="1658at2759"/>
<dbReference type="PANTHER" id="PTHR11129:SF2">
    <property type="entry name" value="GERANYLGERANYL TRANSFERASE TYPE-2 SUBUNIT ALPHA"/>
    <property type="match status" value="1"/>
</dbReference>
<keyword evidence="4" id="KW-0677">Repeat</keyword>
<proteinExistence type="inferred from homology"/>
<gene>
    <name evidence="8" type="ORF">KLDO_g1987</name>
</gene>
<dbReference type="SUPFAM" id="SSF48439">
    <property type="entry name" value="Protein prenylyltransferase"/>
    <property type="match status" value="1"/>
</dbReference>
<accession>A0A0A8L638</accession>
<reference evidence="8 9" key="1">
    <citation type="submission" date="2014-03" db="EMBL/GenBank/DDBJ databases">
        <title>The genome of Kluyveromyces dobzhanskii.</title>
        <authorList>
            <person name="Nystedt B."/>
            <person name="Astrom S."/>
        </authorList>
    </citation>
    <scope>NUCLEOTIDE SEQUENCE [LARGE SCALE GENOMIC DNA]</scope>
    <source>
        <strain evidence="8 9">CBS 2104</strain>
    </source>
</reference>
<dbReference type="Gene3D" id="1.25.40.120">
    <property type="entry name" value="Protein prenylyltransferase"/>
    <property type="match status" value="1"/>
</dbReference>
<dbReference type="EC" id="2.5.1.60" evidence="6"/>
<dbReference type="PROSITE" id="PS51147">
    <property type="entry name" value="PFTA"/>
    <property type="match status" value="5"/>
</dbReference>
<dbReference type="Pfam" id="PF01239">
    <property type="entry name" value="PPTA"/>
    <property type="match status" value="5"/>
</dbReference>
<evidence type="ECO:0000256" key="3">
    <source>
        <dbReference type="ARBA" id="ARBA00022679"/>
    </source>
</evidence>
<dbReference type="AlphaFoldDB" id="A0A0A8L638"/>
<keyword evidence="9" id="KW-1185">Reference proteome</keyword>
<protein>
    <recommendedName>
        <fullName evidence="6">Geranylgeranyl transferase type-2 subunit alpha</fullName>
        <ecNumber evidence="6">2.5.1.60</ecNumber>
    </recommendedName>
    <alternativeName>
        <fullName evidence="6">Geranylgeranyl transferase type II subunit alpha</fullName>
    </alternativeName>
</protein>
<comment type="similarity">
    <text evidence="1 6">Belongs to the protein prenyltransferase subunit alpha family.</text>
</comment>
<evidence type="ECO:0000256" key="2">
    <source>
        <dbReference type="ARBA" id="ARBA00022602"/>
    </source>
</evidence>
<dbReference type="GO" id="GO:0097354">
    <property type="term" value="P:prenylation"/>
    <property type="evidence" value="ECO:0007669"/>
    <property type="project" value="UniProtKB-UniRule"/>
</dbReference>
<organism evidence="8 9">
    <name type="scientific">Kluyveromyces dobzhanskii CBS 2104</name>
    <dbReference type="NCBI Taxonomy" id="1427455"/>
    <lineage>
        <taxon>Eukaryota</taxon>
        <taxon>Fungi</taxon>
        <taxon>Dikarya</taxon>
        <taxon>Ascomycota</taxon>
        <taxon>Saccharomycotina</taxon>
        <taxon>Saccharomycetes</taxon>
        <taxon>Saccharomycetales</taxon>
        <taxon>Saccharomycetaceae</taxon>
        <taxon>Kluyveromyces</taxon>
    </lineage>
</organism>
<dbReference type="PANTHER" id="PTHR11129">
    <property type="entry name" value="PROTEIN FARNESYLTRANSFERASE ALPHA SUBUNIT/RAB GERANYLGERANYL TRANSFERASE ALPHA SUBUNIT"/>
    <property type="match status" value="1"/>
</dbReference>
<comment type="catalytic activity">
    <reaction evidence="5 6">
        <text>geranylgeranyl diphosphate + L-cysteinyl-[protein] = S-geranylgeranyl-L-cysteinyl-[protein] + diphosphate</text>
        <dbReference type="Rhea" id="RHEA:21240"/>
        <dbReference type="Rhea" id="RHEA-COMP:10131"/>
        <dbReference type="Rhea" id="RHEA-COMP:11537"/>
        <dbReference type="ChEBI" id="CHEBI:29950"/>
        <dbReference type="ChEBI" id="CHEBI:33019"/>
        <dbReference type="ChEBI" id="CHEBI:57533"/>
        <dbReference type="ChEBI" id="CHEBI:86021"/>
        <dbReference type="EC" id="2.5.1.60"/>
    </reaction>
</comment>
<keyword evidence="7" id="KW-0175">Coiled coil</keyword>
<evidence type="ECO:0000313" key="8">
    <source>
        <dbReference type="EMBL" id="CDO93695.1"/>
    </source>
</evidence>
<dbReference type="GO" id="GO:0004663">
    <property type="term" value="F:Rab geranylgeranyltransferase activity"/>
    <property type="evidence" value="ECO:0007669"/>
    <property type="project" value="UniProtKB-UniRule"/>
</dbReference>
<comment type="function">
    <text evidence="6">Catalyzes the transfer of a geranyl-geranyl moiety from geranyl-geranyl pyrophosphate to cysteines occuring in specific C-terminal amino acid sequences.</text>
</comment>
<feature type="coiled-coil region" evidence="7">
    <location>
        <begin position="4"/>
        <end position="31"/>
    </location>
</feature>
<evidence type="ECO:0000256" key="4">
    <source>
        <dbReference type="ARBA" id="ARBA00022737"/>
    </source>
</evidence>
<name>A0A0A8L638_9SACH</name>
<dbReference type="InterPro" id="IPR002088">
    <property type="entry name" value="Prenyl_trans_a"/>
</dbReference>
<evidence type="ECO:0000256" key="1">
    <source>
        <dbReference type="ARBA" id="ARBA00006734"/>
    </source>
</evidence>
<evidence type="ECO:0000256" key="6">
    <source>
        <dbReference type="RuleBase" id="RU367120"/>
    </source>
</evidence>
<comment type="caution">
    <text evidence="8">The sequence shown here is derived from an EMBL/GenBank/DDBJ whole genome shotgun (WGS) entry which is preliminary data.</text>
</comment>
<dbReference type="Proteomes" id="UP000031516">
    <property type="component" value="Unassembled WGS sequence"/>
</dbReference>
<evidence type="ECO:0000313" key="9">
    <source>
        <dbReference type="Proteomes" id="UP000031516"/>
    </source>
</evidence>